<evidence type="ECO:0000313" key="2">
    <source>
        <dbReference type="Proteomes" id="UP000518605"/>
    </source>
</evidence>
<organism evidence="1 2">
    <name type="scientific">Paenibacillus endophyticus</name>
    <dbReference type="NCBI Taxonomy" id="1294268"/>
    <lineage>
        <taxon>Bacteria</taxon>
        <taxon>Bacillati</taxon>
        <taxon>Bacillota</taxon>
        <taxon>Bacilli</taxon>
        <taxon>Bacillales</taxon>
        <taxon>Paenibacillaceae</taxon>
        <taxon>Paenibacillus</taxon>
    </lineage>
</organism>
<protein>
    <submittedName>
        <fullName evidence="1">Uncharacterized protein</fullName>
    </submittedName>
</protein>
<gene>
    <name evidence="1" type="ORF">FHS16_002703</name>
</gene>
<name>A0A7W5C7S2_9BACL</name>
<keyword evidence="2" id="KW-1185">Reference proteome</keyword>
<dbReference type="RefSeq" id="WP_221226340.1">
    <property type="nucleotide sequence ID" value="NZ_CBCSLB010000006.1"/>
</dbReference>
<comment type="caution">
    <text evidence="1">The sequence shown here is derived from an EMBL/GenBank/DDBJ whole genome shotgun (WGS) entry which is preliminary data.</text>
</comment>
<dbReference type="AlphaFoldDB" id="A0A7W5C7S2"/>
<sequence>MVTNNSVFNTENKPLYTLINNPYSSSASIAPPEADASSNGRLFMVTTANAAIAGGSNQLVQITNPNLSGRSLYISRISGGTTAAATLILYAGGTVTGGTTPTPFNCQFGNTTTSIASARTSSGTVTGTPTQFMSLPMAAGMFNLEFTGGIIVPPNRSITLSLGPGAITAATNIAWWEV</sequence>
<dbReference type="Proteomes" id="UP000518605">
    <property type="component" value="Unassembled WGS sequence"/>
</dbReference>
<dbReference type="EMBL" id="JACHXW010000007">
    <property type="protein sequence ID" value="MBB3152646.1"/>
    <property type="molecule type" value="Genomic_DNA"/>
</dbReference>
<proteinExistence type="predicted"/>
<evidence type="ECO:0000313" key="1">
    <source>
        <dbReference type="EMBL" id="MBB3152646.1"/>
    </source>
</evidence>
<reference evidence="1 2" key="1">
    <citation type="submission" date="2020-08" db="EMBL/GenBank/DDBJ databases">
        <title>Genomic Encyclopedia of Type Strains, Phase III (KMG-III): the genomes of soil and plant-associated and newly described type strains.</title>
        <authorList>
            <person name="Whitman W."/>
        </authorList>
    </citation>
    <scope>NUCLEOTIDE SEQUENCE [LARGE SCALE GENOMIC DNA]</scope>
    <source>
        <strain evidence="1 2">CECT 8234</strain>
    </source>
</reference>
<accession>A0A7W5C7S2</accession>